<dbReference type="KEGG" id="hdi:HDIA_2278"/>
<evidence type="ECO:0000313" key="1">
    <source>
        <dbReference type="EMBL" id="SON55819.1"/>
    </source>
</evidence>
<evidence type="ECO:0000313" key="2">
    <source>
        <dbReference type="Proteomes" id="UP000223606"/>
    </source>
</evidence>
<dbReference type="InterPro" id="IPR052726">
    <property type="entry name" value="Phage_Baseplate_Hub"/>
</dbReference>
<dbReference type="AlphaFoldDB" id="A0A2C9D6M2"/>
<dbReference type="EMBL" id="LT960614">
    <property type="protein sequence ID" value="SON55819.1"/>
    <property type="molecule type" value="Genomic_DNA"/>
</dbReference>
<dbReference type="PIRSF" id="PIRSF020481">
    <property type="entry name" value="BAP"/>
    <property type="match status" value="1"/>
</dbReference>
<sequence>MTRFADIDLANLPAPEAVETLDADAIAAERIAELATRLAAIGVPFDTGGLDSEPLAVVEQAGAFAETLLRGRVNDAVRAVLLATATGTDLDQLGAFLGVARLVLTPVDDTATPPTEAVLESDTAFRRRIQLAPEALSVAGPEGAYLALALGTSDAEGALLVKSAAVHSVDASFEAAPAGYRVVDAADALAELLAASADEWIIDDGAGAAPDRFRLPAGHVHVIILSAAGDGAADADLVAAVRAKLSASEVRPIGDFLHVVAASIEPYAIDVTLTVGPGADRSAVATLAEARLAAFADRQHAVGAEVTQAMLAAVASVAGTDGLPVAARIAITSPAADVLPGPFAAPFASSIAVTVEVSDD</sequence>
<accession>A0A2C9D6M2</accession>
<gene>
    <name evidence="1" type="ORF">HDIA_2278</name>
</gene>
<dbReference type="RefSeq" id="WP_157775515.1">
    <property type="nucleotide sequence ID" value="NZ_LT960614.1"/>
</dbReference>
<dbReference type="Proteomes" id="UP000223606">
    <property type="component" value="Chromosome 1"/>
</dbReference>
<dbReference type="InterPro" id="IPR014507">
    <property type="entry name" value="Baseplate_assembly_J_pred"/>
</dbReference>
<dbReference type="PANTHER" id="PTHR35862">
    <property type="entry name" value="FELS-2 PROPHAGE PROTEIN"/>
    <property type="match status" value="1"/>
</dbReference>
<keyword evidence="2" id="KW-1185">Reference proteome</keyword>
<dbReference type="OrthoDB" id="9793802at2"/>
<name>A0A2C9D6M2_9HYPH</name>
<dbReference type="PANTHER" id="PTHR35862:SF1">
    <property type="entry name" value="FELS-2 PROPHAGE PROTEIN"/>
    <property type="match status" value="1"/>
</dbReference>
<reference evidence="2" key="1">
    <citation type="submission" date="2017-09" db="EMBL/GenBank/DDBJ databases">
        <title>Genome sequence of Nannocystis excedens DSM 71.</title>
        <authorList>
            <person name="Blom J."/>
        </authorList>
    </citation>
    <scope>NUCLEOTIDE SEQUENCE [LARGE SCALE GENOMIC DNA]</scope>
    <source>
        <strain evidence="2">type strain: E19</strain>
    </source>
</reference>
<organism evidence="1 2">
    <name type="scientific">Hartmannibacter diazotrophicus</name>
    <dbReference type="NCBI Taxonomy" id="1482074"/>
    <lineage>
        <taxon>Bacteria</taxon>
        <taxon>Pseudomonadati</taxon>
        <taxon>Pseudomonadota</taxon>
        <taxon>Alphaproteobacteria</taxon>
        <taxon>Hyphomicrobiales</taxon>
        <taxon>Pleomorphomonadaceae</taxon>
        <taxon>Hartmannibacter</taxon>
    </lineage>
</organism>
<protein>
    <submittedName>
        <fullName evidence="1">Baseplate assembly protein</fullName>
    </submittedName>
</protein>
<proteinExistence type="predicted"/>